<evidence type="ECO:0000313" key="1">
    <source>
        <dbReference type="EMBL" id="VDL60108.1"/>
    </source>
</evidence>
<evidence type="ECO:0000313" key="3">
    <source>
        <dbReference type="WBParaSite" id="HDID_0000779201-mRNA-1"/>
    </source>
</evidence>
<evidence type="ECO:0000313" key="2">
    <source>
        <dbReference type="Proteomes" id="UP000274504"/>
    </source>
</evidence>
<accession>A0A0R3SRJ0</accession>
<organism evidence="3">
    <name type="scientific">Hymenolepis diminuta</name>
    <name type="common">Rat tapeworm</name>
    <dbReference type="NCBI Taxonomy" id="6216"/>
    <lineage>
        <taxon>Eukaryota</taxon>
        <taxon>Metazoa</taxon>
        <taxon>Spiralia</taxon>
        <taxon>Lophotrochozoa</taxon>
        <taxon>Platyhelminthes</taxon>
        <taxon>Cestoda</taxon>
        <taxon>Eucestoda</taxon>
        <taxon>Cyclophyllidea</taxon>
        <taxon>Hymenolepididae</taxon>
        <taxon>Hymenolepis</taxon>
    </lineage>
</organism>
<gene>
    <name evidence="1" type="ORF">HDID_LOCUS7790</name>
</gene>
<dbReference type="EMBL" id="UYSG01010980">
    <property type="protein sequence ID" value="VDL60108.1"/>
    <property type="molecule type" value="Genomic_DNA"/>
</dbReference>
<name>A0A0R3SRJ0_HYMDI</name>
<proteinExistence type="predicted"/>
<protein>
    <submittedName>
        <fullName evidence="3">Reverse transcriptase domain-containing protein</fullName>
    </submittedName>
</protein>
<reference evidence="3" key="1">
    <citation type="submission" date="2017-02" db="UniProtKB">
        <authorList>
            <consortium name="WormBaseParasite"/>
        </authorList>
    </citation>
    <scope>IDENTIFICATION</scope>
</reference>
<dbReference type="AlphaFoldDB" id="A0A0R3SRJ0"/>
<reference evidence="1 2" key="2">
    <citation type="submission" date="2018-11" db="EMBL/GenBank/DDBJ databases">
        <authorList>
            <consortium name="Pathogen Informatics"/>
        </authorList>
    </citation>
    <scope>NUCLEOTIDE SEQUENCE [LARGE SCALE GENOMIC DNA]</scope>
</reference>
<sequence length="79" mass="8945">MMDIIISSPSDTSAFLDDIIVIEHSQQELQECVVALLQSIQEYTLVFELSNVLSLRPPSNTKDVFLIKMTEVRIQESFG</sequence>
<dbReference type="WBParaSite" id="HDID_0000779201-mRNA-1">
    <property type="protein sequence ID" value="HDID_0000779201-mRNA-1"/>
    <property type="gene ID" value="HDID_0000779201"/>
</dbReference>
<dbReference type="OrthoDB" id="6118485at2759"/>
<dbReference type="Proteomes" id="UP000274504">
    <property type="component" value="Unassembled WGS sequence"/>
</dbReference>